<name>A0ABT9CDD1_9BACL</name>
<accession>A0ABT9CDD1</accession>
<evidence type="ECO:0000313" key="1">
    <source>
        <dbReference type="EMBL" id="MDO7907280.1"/>
    </source>
</evidence>
<sequence>MKRKQPVTPFGWAIKRRLAELHLDQKEFCKMHGIPPSRLSNLIHGTRKALRYREQVALLLELETKALEAQEIEAASTPPRQE</sequence>
<proteinExistence type="predicted"/>
<dbReference type="Gene3D" id="1.10.260.40">
    <property type="entry name" value="lambda repressor-like DNA-binding domains"/>
    <property type="match status" value="1"/>
</dbReference>
<organism evidence="1 2">
    <name type="scientific">Paenibacillus lacisoli</name>
    <dbReference type="NCBI Taxonomy" id="3064525"/>
    <lineage>
        <taxon>Bacteria</taxon>
        <taxon>Bacillati</taxon>
        <taxon>Bacillota</taxon>
        <taxon>Bacilli</taxon>
        <taxon>Bacillales</taxon>
        <taxon>Paenibacillaceae</taxon>
        <taxon>Paenibacillus</taxon>
    </lineage>
</organism>
<protein>
    <submittedName>
        <fullName evidence="1">XRE family transcriptional regulator</fullName>
    </submittedName>
</protein>
<reference evidence="1 2" key="1">
    <citation type="submission" date="2023-07" db="EMBL/GenBank/DDBJ databases">
        <title>Paenibacillus sp. JX-17 nov. isolated from soil.</title>
        <authorList>
            <person name="Wan Y."/>
            <person name="Liu B."/>
        </authorList>
    </citation>
    <scope>NUCLEOTIDE SEQUENCE [LARGE SCALE GENOMIC DNA]</scope>
    <source>
        <strain evidence="1 2">JX-17</strain>
    </source>
</reference>
<dbReference type="Proteomes" id="UP001240171">
    <property type="component" value="Unassembled WGS sequence"/>
</dbReference>
<dbReference type="RefSeq" id="WP_305024480.1">
    <property type="nucleotide sequence ID" value="NZ_JAUQTB010000006.1"/>
</dbReference>
<evidence type="ECO:0000313" key="2">
    <source>
        <dbReference type="Proteomes" id="UP001240171"/>
    </source>
</evidence>
<dbReference type="EMBL" id="JAUQTB010000006">
    <property type="protein sequence ID" value="MDO7907280.1"/>
    <property type="molecule type" value="Genomic_DNA"/>
</dbReference>
<keyword evidence="2" id="KW-1185">Reference proteome</keyword>
<dbReference type="InterPro" id="IPR010982">
    <property type="entry name" value="Lambda_DNA-bd_dom_sf"/>
</dbReference>
<gene>
    <name evidence="1" type="ORF">Q5741_12770</name>
</gene>
<dbReference type="SUPFAM" id="SSF47413">
    <property type="entry name" value="lambda repressor-like DNA-binding domains"/>
    <property type="match status" value="1"/>
</dbReference>
<comment type="caution">
    <text evidence="1">The sequence shown here is derived from an EMBL/GenBank/DDBJ whole genome shotgun (WGS) entry which is preliminary data.</text>
</comment>